<dbReference type="Gene3D" id="3.50.50.60">
    <property type="entry name" value="FAD/NAD(P)-binding domain"/>
    <property type="match status" value="1"/>
</dbReference>
<evidence type="ECO:0000256" key="1">
    <source>
        <dbReference type="ARBA" id="ARBA00023002"/>
    </source>
</evidence>
<reference evidence="4 5" key="1">
    <citation type="journal article" date="2014" name="Nature">
        <title>Sequential evolution of bacterial morphology by co-option of a developmental regulator.</title>
        <authorList>
            <person name="Jiang C."/>
            <person name="Brown P.J."/>
            <person name="Ducret A."/>
            <person name="Brun Y.V."/>
        </authorList>
    </citation>
    <scope>NUCLEOTIDE SEQUENCE [LARGE SCALE GENOMIC DNA]</scope>
    <source>
        <strain evidence="4 5">DSM 16100</strain>
    </source>
</reference>
<keyword evidence="1" id="KW-0560">Oxidoreductase</keyword>
<evidence type="ECO:0000313" key="4">
    <source>
        <dbReference type="EMBL" id="ESQ90503.1"/>
    </source>
</evidence>
<dbReference type="AlphaFoldDB" id="V4RGM7"/>
<keyword evidence="5" id="KW-1185">Reference proteome</keyword>
<dbReference type="PROSITE" id="PS51257">
    <property type="entry name" value="PROKAR_LIPOPROTEIN"/>
    <property type="match status" value="1"/>
</dbReference>
<dbReference type="InterPro" id="IPR006076">
    <property type="entry name" value="FAD-dep_OxRdtase"/>
</dbReference>
<dbReference type="EMBL" id="AWGB01000023">
    <property type="protein sequence ID" value="ESQ90503.1"/>
    <property type="molecule type" value="Genomic_DNA"/>
</dbReference>
<protein>
    <recommendedName>
        <fullName evidence="3">FAD dependent oxidoreductase domain-containing protein</fullName>
    </recommendedName>
</protein>
<organism evidence="4 5">
    <name type="scientific">Asticcacaulis benevestitus DSM 16100 = ATCC BAA-896</name>
    <dbReference type="NCBI Taxonomy" id="1121022"/>
    <lineage>
        <taxon>Bacteria</taxon>
        <taxon>Pseudomonadati</taxon>
        <taxon>Pseudomonadota</taxon>
        <taxon>Alphaproteobacteria</taxon>
        <taxon>Caulobacterales</taxon>
        <taxon>Caulobacteraceae</taxon>
        <taxon>Asticcacaulis</taxon>
    </lineage>
</organism>
<feature type="transmembrane region" description="Helical" evidence="2">
    <location>
        <begin position="7"/>
        <end position="29"/>
    </location>
</feature>
<dbReference type="SUPFAM" id="SSF51905">
    <property type="entry name" value="FAD/NAD(P)-binding domain"/>
    <property type="match status" value="1"/>
</dbReference>
<dbReference type="Pfam" id="PF01266">
    <property type="entry name" value="DAO"/>
    <property type="match status" value="1"/>
</dbReference>
<feature type="domain" description="FAD dependent oxidoreductase" evidence="3">
    <location>
        <begin position="9"/>
        <end position="389"/>
    </location>
</feature>
<accession>V4RGM7</accession>
<dbReference type="GO" id="GO:0032981">
    <property type="term" value="P:mitochondrial respiratory chain complex I assembly"/>
    <property type="evidence" value="ECO:0007669"/>
    <property type="project" value="TreeGrafter"/>
</dbReference>
<evidence type="ECO:0000256" key="2">
    <source>
        <dbReference type="SAM" id="Phobius"/>
    </source>
</evidence>
<proteinExistence type="predicted"/>
<gene>
    <name evidence="4" type="ORF">ABENE_12335</name>
</gene>
<keyword evidence="2" id="KW-1133">Transmembrane helix</keyword>
<evidence type="ECO:0000259" key="3">
    <source>
        <dbReference type="Pfam" id="PF01266"/>
    </source>
</evidence>
<name>V4RGM7_9CAUL</name>
<keyword evidence="2" id="KW-0472">Membrane</keyword>
<dbReference type="Proteomes" id="UP000017837">
    <property type="component" value="Unassembled WGS sequence"/>
</dbReference>
<dbReference type="PATRIC" id="fig|1121022.4.peg.2501"/>
<dbReference type="InterPro" id="IPR036188">
    <property type="entry name" value="FAD/NAD-bd_sf"/>
</dbReference>
<sequence length="436" mass="47049">MSDFPKTALIIGGGVIGCGIALALLKAGYKTINIDKNAEVGYGSTVNSCAIVRFSYSTIDGVKLAVEGHHYWKNWADLVGDHDPSGLARYVQSGHLVLKTKADDRADMLDLYREVGVPFDEWSADDLKARLPIYDMTSFAPPMPVDDPAFGSGAGHHIAGAIHCADGGYVNDPQLATHNLRCAIEAMGGIFRLKSEVVEVLTKEGHTSGVRLATGEIVPGDVIVNAAGPHSSVINRMAGVEDEMSVKTRALRREVHHLPSPEGFDFSVNGIATSDPDVGVYWRPEVGNKISLGSSDPACDPKTWVEDPDVFDTNISEFQWKTQTWRLGLRVPALPIPNTAQGVVDLYDVSDDWIPIYDKTSLPGFYVAIGSSGHQFKNAGVAGDLMADLITYQENGGDHDSAPLQFKGRFTGLTVDTRAFSRLRKQTASSSFSVRG</sequence>
<dbReference type="GO" id="GO:0016491">
    <property type="term" value="F:oxidoreductase activity"/>
    <property type="evidence" value="ECO:0007669"/>
    <property type="project" value="UniProtKB-KW"/>
</dbReference>
<dbReference type="RefSeq" id="WP_018082781.1">
    <property type="nucleotide sequence ID" value="NZ_AQWM01000018.1"/>
</dbReference>
<dbReference type="STRING" id="1121022.GCA_000376105_03112"/>
<dbReference type="eggNOG" id="COG0665">
    <property type="taxonomic scope" value="Bacteria"/>
</dbReference>
<dbReference type="PANTHER" id="PTHR13847">
    <property type="entry name" value="SARCOSINE DEHYDROGENASE-RELATED"/>
    <property type="match status" value="1"/>
</dbReference>
<dbReference type="GO" id="GO:0005737">
    <property type="term" value="C:cytoplasm"/>
    <property type="evidence" value="ECO:0007669"/>
    <property type="project" value="TreeGrafter"/>
</dbReference>
<dbReference type="Gene3D" id="3.30.9.10">
    <property type="entry name" value="D-Amino Acid Oxidase, subunit A, domain 2"/>
    <property type="match status" value="1"/>
</dbReference>
<dbReference type="PANTHER" id="PTHR13847:SF287">
    <property type="entry name" value="FAD-DEPENDENT OXIDOREDUCTASE DOMAIN-CONTAINING PROTEIN 1"/>
    <property type="match status" value="1"/>
</dbReference>
<comment type="caution">
    <text evidence="4">The sequence shown here is derived from an EMBL/GenBank/DDBJ whole genome shotgun (WGS) entry which is preliminary data.</text>
</comment>
<keyword evidence="2" id="KW-0812">Transmembrane</keyword>
<evidence type="ECO:0000313" key="5">
    <source>
        <dbReference type="Proteomes" id="UP000017837"/>
    </source>
</evidence>
<dbReference type="OrthoDB" id="9774675at2"/>